<dbReference type="EMBL" id="JANFZH010000058">
    <property type="protein sequence ID" value="MCQ4841599.1"/>
    <property type="molecule type" value="Genomic_DNA"/>
</dbReference>
<evidence type="ECO:0000256" key="1">
    <source>
        <dbReference type="SAM" id="MobiDB-lite"/>
    </source>
</evidence>
<evidence type="ECO:0000313" key="3">
    <source>
        <dbReference type="Proteomes" id="UP001524473"/>
    </source>
</evidence>
<sequence>MEIRPVTPNEWKYTYSQSMQLEGQTGNIGHLRGDFDSSGQGFYTTWDDHRKQWKTDEFKAEFDEVVNALRSEEYGLLKSRSAMNEYVRRFPESSFKENYCTEYGFRAETEKYAYLIRCNPTKGDYNFYCYCYVKEWLDKHIQKAEKGIRFIDPNYKELFRIPDGGKITLTTAWGEKSEHICRYIDECHTEIGSNLFHICEFAERMEKNGATYEPITAEPQAVKAPKHKDHER</sequence>
<feature type="region of interest" description="Disordered" evidence="1">
    <location>
        <begin position="212"/>
        <end position="232"/>
    </location>
</feature>
<gene>
    <name evidence="2" type="ORF">NE695_16940</name>
</gene>
<evidence type="ECO:0000313" key="2">
    <source>
        <dbReference type="EMBL" id="MCQ4841599.1"/>
    </source>
</evidence>
<dbReference type="Proteomes" id="UP001524473">
    <property type="component" value="Unassembled WGS sequence"/>
</dbReference>
<organism evidence="2 3">
    <name type="scientific">Neglectibacter timonensis</name>
    <dbReference type="NCBI Taxonomy" id="1776382"/>
    <lineage>
        <taxon>Bacteria</taxon>
        <taxon>Bacillati</taxon>
        <taxon>Bacillota</taxon>
        <taxon>Clostridia</taxon>
        <taxon>Eubacteriales</taxon>
        <taxon>Oscillospiraceae</taxon>
        <taxon>Neglectibacter</taxon>
    </lineage>
</organism>
<dbReference type="RefSeq" id="WP_256192375.1">
    <property type="nucleotide sequence ID" value="NZ_CAJKKG010000017.1"/>
</dbReference>
<accession>A0ABT1S3T2</accession>
<protein>
    <submittedName>
        <fullName evidence="2">Uncharacterized protein</fullName>
    </submittedName>
</protein>
<comment type="caution">
    <text evidence="2">The sequence shown here is derived from an EMBL/GenBank/DDBJ whole genome shotgun (WGS) entry which is preliminary data.</text>
</comment>
<name>A0ABT1S3T2_9FIRM</name>
<reference evidence="2 3" key="1">
    <citation type="submission" date="2022-06" db="EMBL/GenBank/DDBJ databases">
        <title>Isolation of gut microbiota from human fecal samples.</title>
        <authorList>
            <person name="Pamer E.G."/>
            <person name="Barat B."/>
            <person name="Waligurski E."/>
            <person name="Medina S."/>
            <person name="Paddock L."/>
            <person name="Mostad J."/>
        </authorList>
    </citation>
    <scope>NUCLEOTIDE SEQUENCE [LARGE SCALE GENOMIC DNA]</scope>
    <source>
        <strain evidence="2 3">DFI.9.73</strain>
    </source>
</reference>
<proteinExistence type="predicted"/>
<keyword evidence="3" id="KW-1185">Reference proteome</keyword>